<dbReference type="EMBL" id="VTPC01005847">
    <property type="protein sequence ID" value="KAF2895511.1"/>
    <property type="molecule type" value="Genomic_DNA"/>
</dbReference>
<sequence length="197" mass="22431">MKFSAGFTQVFTDGTTVAQLMNSNHDRFKISVSIRTSEAYLYLCSGSTIPNTSCYLVILGKISSIGKCQPQRGCNYGVYFSEKPLVNSQEWNHFTVEKINEQLTVYKAIGEEIILTYNDPRYFRTSYLLVSSNDEFIATEKISQTLLGEDMNIRDPYLCMAMFVAMCAQCTLKFEVFYRTSAGKVELLEETEIKPEQ</sequence>
<evidence type="ECO:0000313" key="2">
    <source>
        <dbReference type="Proteomes" id="UP000801492"/>
    </source>
</evidence>
<comment type="caution">
    <text evidence="1">The sequence shown here is derived from an EMBL/GenBank/DDBJ whole genome shotgun (WGS) entry which is preliminary data.</text>
</comment>
<name>A0A8K0D1P2_IGNLU</name>
<reference evidence="1" key="1">
    <citation type="submission" date="2019-08" db="EMBL/GenBank/DDBJ databases">
        <title>The genome of the North American firefly Photinus pyralis.</title>
        <authorList>
            <consortium name="Photinus pyralis genome working group"/>
            <person name="Fallon T.R."/>
            <person name="Sander Lower S.E."/>
            <person name="Weng J.-K."/>
        </authorList>
    </citation>
    <scope>NUCLEOTIDE SEQUENCE</scope>
    <source>
        <strain evidence="1">TRF0915ILg1</strain>
        <tissue evidence="1">Whole body</tissue>
    </source>
</reference>
<protein>
    <recommendedName>
        <fullName evidence="3">Farnesoic acid O-methyl transferase domain-containing protein</fullName>
    </recommendedName>
</protein>
<dbReference type="AlphaFoldDB" id="A0A8K0D1P2"/>
<organism evidence="1 2">
    <name type="scientific">Ignelater luminosus</name>
    <name type="common">Cucubano</name>
    <name type="synonym">Pyrophorus luminosus</name>
    <dbReference type="NCBI Taxonomy" id="2038154"/>
    <lineage>
        <taxon>Eukaryota</taxon>
        <taxon>Metazoa</taxon>
        <taxon>Ecdysozoa</taxon>
        <taxon>Arthropoda</taxon>
        <taxon>Hexapoda</taxon>
        <taxon>Insecta</taxon>
        <taxon>Pterygota</taxon>
        <taxon>Neoptera</taxon>
        <taxon>Endopterygota</taxon>
        <taxon>Coleoptera</taxon>
        <taxon>Polyphaga</taxon>
        <taxon>Elateriformia</taxon>
        <taxon>Elateroidea</taxon>
        <taxon>Elateridae</taxon>
        <taxon>Agrypninae</taxon>
        <taxon>Pyrophorini</taxon>
        <taxon>Ignelater</taxon>
    </lineage>
</organism>
<evidence type="ECO:0000313" key="1">
    <source>
        <dbReference type="EMBL" id="KAF2895511.1"/>
    </source>
</evidence>
<feature type="non-terminal residue" evidence="1">
    <location>
        <position position="1"/>
    </location>
</feature>
<evidence type="ECO:0008006" key="3">
    <source>
        <dbReference type="Google" id="ProtNLM"/>
    </source>
</evidence>
<proteinExistence type="predicted"/>
<accession>A0A8K0D1P2</accession>
<keyword evidence="2" id="KW-1185">Reference proteome</keyword>
<gene>
    <name evidence="1" type="ORF">ILUMI_10659</name>
</gene>
<dbReference type="Proteomes" id="UP000801492">
    <property type="component" value="Unassembled WGS sequence"/>
</dbReference>